<proteinExistence type="predicted"/>
<gene>
    <name evidence="2" type="ORF">AB1E22_00785</name>
</gene>
<organism evidence="2 3">
    <name type="scientific">Buttiauxella gaviniae</name>
    <dbReference type="NCBI Taxonomy" id="82990"/>
    <lineage>
        <taxon>Bacteria</taxon>
        <taxon>Pseudomonadati</taxon>
        <taxon>Pseudomonadota</taxon>
        <taxon>Gammaproteobacteria</taxon>
        <taxon>Enterobacterales</taxon>
        <taxon>Enterobacteriaceae</taxon>
        <taxon>Buttiauxella</taxon>
    </lineage>
</organism>
<protein>
    <submittedName>
        <fullName evidence="2">EAL domain-containing protein</fullName>
    </submittedName>
</protein>
<accession>A0ABV3NP10</accession>
<reference evidence="2 3" key="1">
    <citation type="submission" date="2024-07" db="EMBL/GenBank/DDBJ databases">
        <authorList>
            <person name="Wang L."/>
        </authorList>
    </citation>
    <scope>NUCLEOTIDE SEQUENCE [LARGE SCALE GENOMIC DNA]</scope>
    <source>
        <strain evidence="2 3">WL359</strain>
    </source>
</reference>
<dbReference type="Gene3D" id="3.20.20.450">
    <property type="entry name" value="EAL domain"/>
    <property type="match status" value="1"/>
</dbReference>
<dbReference type="SUPFAM" id="SSF141868">
    <property type="entry name" value="EAL domain-like"/>
    <property type="match status" value="1"/>
</dbReference>
<evidence type="ECO:0000313" key="3">
    <source>
        <dbReference type="Proteomes" id="UP001555342"/>
    </source>
</evidence>
<evidence type="ECO:0000259" key="1">
    <source>
        <dbReference type="Pfam" id="PF00563"/>
    </source>
</evidence>
<dbReference type="RefSeq" id="WP_367593626.1">
    <property type="nucleotide sequence ID" value="NZ_JBFMVT010000002.1"/>
</dbReference>
<dbReference type="Proteomes" id="UP001555342">
    <property type="component" value="Unassembled WGS sequence"/>
</dbReference>
<dbReference type="InterPro" id="IPR035919">
    <property type="entry name" value="EAL_sf"/>
</dbReference>
<keyword evidence="3" id="KW-1185">Reference proteome</keyword>
<sequence length="243" mass="27171">MILALDAQYHSDFYFQPIHLADGEVPGFELIVNFVGVDAPVRIPTELVSAVIKSEQQLILFNEQIDLLENYQAFFKTQNKVVWVNISAAIVDAILASPELHARLARLSFIEFVVNENFPELNLGNQNTRLMALGKNYPLVLGNFGAGMATTKPIFDGLFKRVFLDKSFIHKQMKQRSFEPFLLALRAQLSPFCQTLVVTGIDNDVSRRQIEALTGYAMQGNLWPGVSAQTLKDGFSSEDSSLN</sequence>
<name>A0ABV3NP10_9ENTR</name>
<evidence type="ECO:0000313" key="2">
    <source>
        <dbReference type="EMBL" id="MEW7311263.1"/>
    </source>
</evidence>
<dbReference type="EMBL" id="JBFMVT010000002">
    <property type="protein sequence ID" value="MEW7311263.1"/>
    <property type="molecule type" value="Genomic_DNA"/>
</dbReference>
<comment type="caution">
    <text evidence="2">The sequence shown here is derived from an EMBL/GenBank/DDBJ whole genome shotgun (WGS) entry which is preliminary data.</text>
</comment>
<dbReference type="InterPro" id="IPR001633">
    <property type="entry name" value="EAL_dom"/>
</dbReference>
<feature type="domain" description="EAL" evidence="1">
    <location>
        <begin position="10"/>
        <end position="223"/>
    </location>
</feature>
<dbReference type="Pfam" id="PF00563">
    <property type="entry name" value="EAL"/>
    <property type="match status" value="1"/>
</dbReference>